<dbReference type="Pfam" id="PF13456">
    <property type="entry name" value="RVT_3"/>
    <property type="match status" value="1"/>
</dbReference>
<dbReference type="Gene3D" id="3.30.420.10">
    <property type="entry name" value="Ribonuclease H-like superfamily/Ribonuclease H"/>
    <property type="match status" value="1"/>
</dbReference>
<dbReference type="InterPro" id="IPR036691">
    <property type="entry name" value="Endo/exonu/phosph_ase_sf"/>
</dbReference>
<evidence type="ECO:0000259" key="2">
    <source>
        <dbReference type="Pfam" id="PF13456"/>
    </source>
</evidence>
<reference evidence="3" key="1">
    <citation type="submission" date="2018-11" db="EMBL/GenBank/DDBJ databases">
        <authorList>
            <person name="Grassa J C."/>
        </authorList>
    </citation>
    <scope>NUCLEOTIDE SEQUENCE [LARGE SCALE GENOMIC DNA]</scope>
</reference>
<dbReference type="GO" id="GO:0003676">
    <property type="term" value="F:nucleic acid binding"/>
    <property type="evidence" value="ECO:0007669"/>
    <property type="project" value="InterPro"/>
</dbReference>
<keyword evidence="4" id="KW-1185">Reference proteome</keyword>
<dbReference type="Proteomes" id="UP000596661">
    <property type="component" value="Chromosome 5"/>
</dbReference>
<organism evidence="3 4">
    <name type="scientific">Cannabis sativa</name>
    <name type="common">Hemp</name>
    <name type="synonym">Marijuana</name>
    <dbReference type="NCBI Taxonomy" id="3483"/>
    <lineage>
        <taxon>Eukaryota</taxon>
        <taxon>Viridiplantae</taxon>
        <taxon>Streptophyta</taxon>
        <taxon>Embryophyta</taxon>
        <taxon>Tracheophyta</taxon>
        <taxon>Spermatophyta</taxon>
        <taxon>Magnoliopsida</taxon>
        <taxon>eudicotyledons</taxon>
        <taxon>Gunneridae</taxon>
        <taxon>Pentapetalae</taxon>
        <taxon>rosids</taxon>
        <taxon>fabids</taxon>
        <taxon>Rosales</taxon>
        <taxon>Cannabaceae</taxon>
        <taxon>Cannabis</taxon>
    </lineage>
</organism>
<name>A0A803PQ52_CANSA</name>
<dbReference type="Gramene" id="evm.model.05.360">
    <property type="protein sequence ID" value="cds.evm.model.05.360"/>
    <property type="gene ID" value="evm.TU.05.360"/>
</dbReference>
<dbReference type="InterPro" id="IPR002156">
    <property type="entry name" value="RNaseH_domain"/>
</dbReference>
<proteinExistence type="predicted"/>
<dbReference type="EMBL" id="UZAU01000416">
    <property type="status" value="NOT_ANNOTATED_CDS"/>
    <property type="molecule type" value="Genomic_DNA"/>
</dbReference>
<reference evidence="3" key="2">
    <citation type="submission" date="2021-03" db="UniProtKB">
        <authorList>
            <consortium name="EnsemblPlants"/>
        </authorList>
    </citation>
    <scope>IDENTIFICATION</scope>
</reference>
<feature type="compositionally biased region" description="Acidic residues" evidence="1">
    <location>
        <begin position="1"/>
        <end position="10"/>
    </location>
</feature>
<dbReference type="SUPFAM" id="SSF56219">
    <property type="entry name" value="DNase I-like"/>
    <property type="match status" value="1"/>
</dbReference>
<protein>
    <recommendedName>
        <fullName evidence="2">RNase H type-1 domain-containing protein</fullName>
    </recommendedName>
</protein>
<feature type="region of interest" description="Disordered" evidence="1">
    <location>
        <begin position="221"/>
        <end position="241"/>
    </location>
</feature>
<dbReference type="CDD" id="cd06222">
    <property type="entry name" value="RNase_H_like"/>
    <property type="match status" value="1"/>
</dbReference>
<dbReference type="PANTHER" id="PTHR47074:SF48">
    <property type="entry name" value="POLYNUCLEOTIDYL TRANSFERASE, RIBONUCLEASE H-LIKE SUPERFAMILY PROTEIN"/>
    <property type="match status" value="1"/>
</dbReference>
<dbReference type="EnsemblPlants" id="evm.model.05.360">
    <property type="protein sequence ID" value="cds.evm.model.05.360"/>
    <property type="gene ID" value="evm.TU.05.360"/>
</dbReference>
<dbReference type="InterPro" id="IPR036397">
    <property type="entry name" value="RNaseH_sf"/>
</dbReference>
<dbReference type="AlphaFoldDB" id="A0A803PQ52"/>
<sequence length="695" mass="79497">MEESEEDGEEMEGREVEESSDECNQERKGDSDEEEEDENWVIDDNMVTSFGNLSLIGRIFSKKRCNANFIKTVLSRMWKIEERWEVKVYKHDNYIMYTGFSFNCENDFGKAKTILPWRFIRGLMIVEEWPKSGQWEDASLNSVPMWIRVASFPMKAFNESNVRRIGGMAGEVLKVNWKNSSRLLLSCTARMLVASHDVGNGGMTRKNVENNLKEEIIKVDQRPKREVETQRREGRGGKETKGHRLWEEERIEMKGLGNSWTFKSLRSHVREIKPDLVFVMESKPNNCQAKKVVRRLGFDDFWSVEIRGNSGSLILMWKETITMQICDSSPRHILANIARNGLLPFTGFYGNPNQSLREDSWKLMRLINNSMIGAWLCIEDFNEIIGNHEKNGGKERCWAAMERFRRIGKIVAWLLFELEGVTNGHAKRIVMERLDRGLCNKDWSHSFPKATIKVLDWSNSDHRALVVDCGVNVNGNNCGERKRNSRFHFEEAWCEDDEFLLFWKLWKRSASASRLYYSNIWRLRARVKKDNKWLPPEMGVWKVNVNAGVDIVGGCCSVGVVIRNHEGQVLCSSAGYSARPLSVLSAELADVISGLKLVAAGGLKKIQLASYCLNAISLINNSNKGIFDADNLLVEVSMLKCSFDRAEFCFECRDANLLAHRLAKLALVSKASASWNEVEPLVARHLAEINKPSPV</sequence>
<dbReference type="PANTHER" id="PTHR47074">
    <property type="entry name" value="BNAC02G40300D PROTEIN"/>
    <property type="match status" value="1"/>
</dbReference>
<feature type="compositionally biased region" description="Acidic residues" evidence="1">
    <location>
        <begin position="31"/>
        <end position="40"/>
    </location>
</feature>
<dbReference type="InterPro" id="IPR044730">
    <property type="entry name" value="RNase_H-like_dom_plant"/>
</dbReference>
<dbReference type="Gene3D" id="3.60.10.10">
    <property type="entry name" value="Endonuclease/exonuclease/phosphatase"/>
    <property type="match status" value="1"/>
</dbReference>
<dbReference type="InterPro" id="IPR052929">
    <property type="entry name" value="RNase_H-like_EbsB-rel"/>
</dbReference>
<accession>A0A803PQ52</accession>
<evidence type="ECO:0000313" key="3">
    <source>
        <dbReference type="EnsemblPlants" id="cds.evm.model.05.360"/>
    </source>
</evidence>
<evidence type="ECO:0000313" key="4">
    <source>
        <dbReference type="Proteomes" id="UP000596661"/>
    </source>
</evidence>
<evidence type="ECO:0000256" key="1">
    <source>
        <dbReference type="SAM" id="MobiDB-lite"/>
    </source>
</evidence>
<feature type="domain" description="RNase H type-1" evidence="2">
    <location>
        <begin position="557"/>
        <end position="666"/>
    </location>
</feature>
<dbReference type="GO" id="GO:0004523">
    <property type="term" value="F:RNA-DNA hybrid ribonuclease activity"/>
    <property type="evidence" value="ECO:0007669"/>
    <property type="project" value="InterPro"/>
</dbReference>
<feature type="region of interest" description="Disordered" evidence="1">
    <location>
        <begin position="1"/>
        <end position="40"/>
    </location>
</feature>